<dbReference type="InterPro" id="IPR013382">
    <property type="entry name" value="CRISPR-assoc_prot_Cse2"/>
</dbReference>
<proteinExistence type="predicted"/>
<name>A0A5E3ZX71_9ACTN</name>
<evidence type="ECO:0000313" key="2">
    <source>
        <dbReference type="Proteomes" id="UP000324288"/>
    </source>
</evidence>
<reference evidence="1 2" key="1">
    <citation type="submission" date="2019-04" db="EMBL/GenBank/DDBJ databases">
        <authorList>
            <person name="Seth-Smith MB H."/>
            <person name="Seth-Smith H."/>
        </authorList>
    </citation>
    <scope>NUCLEOTIDE SEQUENCE [LARGE SCALE GENOMIC DNA]</scope>
    <source>
        <strain evidence="1">USB-603019</strain>
    </source>
</reference>
<protein>
    <recommendedName>
        <fullName evidence="3">Type I-E CRISPR-associated protein Cse2/CasB</fullName>
    </recommendedName>
</protein>
<dbReference type="NCBIfam" id="TIGR02548">
    <property type="entry name" value="casB_cse2"/>
    <property type="match status" value="1"/>
</dbReference>
<keyword evidence="2" id="KW-1185">Reference proteome</keyword>
<accession>A0A5E3ZX71</accession>
<dbReference type="Gene3D" id="1.10.520.40">
    <property type="entry name" value="CRISPR-associated protein Cse2"/>
    <property type="match status" value="1"/>
</dbReference>
<evidence type="ECO:0008006" key="3">
    <source>
        <dbReference type="Google" id="ProtNLM"/>
    </source>
</evidence>
<gene>
    <name evidence="1" type="ORF">LC603019_00923</name>
</gene>
<dbReference type="Proteomes" id="UP000324288">
    <property type="component" value="Chromosome"/>
</dbReference>
<sequence>MMSDDYASAYRTAPLRVAVDATCTHLQKDYLDNTGDARMHSSRAILASLRRVSTLEPSKYPLEFENVLMTLNPRLEEKALGKGDAPSPSERAAFAAMTLFSVHMESATSPMHNPRVSFATACGMLIGLNESASIKPRVDAMLLAGNENSRMIHMRSLINLLRRREIPCDYGSLAEDLRRLSYTKSRPGVQLRWGRDIATGVYRASQTNSTHQ</sequence>
<dbReference type="CDD" id="cd09731">
    <property type="entry name" value="Cse2_I-E"/>
    <property type="match status" value="1"/>
</dbReference>
<organism evidence="1 2">
    <name type="scientific">Lawsonella clevelandensis</name>
    <dbReference type="NCBI Taxonomy" id="1528099"/>
    <lineage>
        <taxon>Bacteria</taxon>
        <taxon>Bacillati</taxon>
        <taxon>Actinomycetota</taxon>
        <taxon>Actinomycetes</taxon>
        <taxon>Mycobacteriales</taxon>
        <taxon>Lawsonellaceae</taxon>
        <taxon>Lawsonella</taxon>
    </lineage>
</organism>
<dbReference type="EMBL" id="LR584267">
    <property type="protein sequence ID" value="VHO00656.1"/>
    <property type="molecule type" value="Genomic_DNA"/>
</dbReference>
<dbReference type="InterPro" id="IPR038287">
    <property type="entry name" value="Cse2_sf"/>
</dbReference>
<dbReference type="Pfam" id="PF09485">
    <property type="entry name" value="CRISPR_Cse2"/>
    <property type="match status" value="1"/>
</dbReference>
<evidence type="ECO:0000313" key="1">
    <source>
        <dbReference type="EMBL" id="VHO00656.1"/>
    </source>
</evidence>
<dbReference type="AlphaFoldDB" id="A0A5E3ZX71"/>